<name>A0A9D3UF67_9ROSI</name>
<feature type="non-terminal residue" evidence="1">
    <location>
        <position position="1"/>
    </location>
</feature>
<evidence type="ECO:0000313" key="1">
    <source>
        <dbReference type="EMBL" id="KAH1039249.1"/>
    </source>
</evidence>
<comment type="caution">
    <text evidence="1">The sequence shown here is derived from an EMBL/GenBank/DDBJ whole genome shotgun (WGS) entry which is preliminary data.</text>
</comment>
<accession>A0A9D3UF67</accession>
<dbReference type="AlphaFoldDB" id="A0A9D3UF67"/>
<organism evidence="1 2">
    <name type="scientific">Gossypium stocksii</name>
    <dbReference type="NCBI Taxonomy" id="47602"/>
    <lineage>
        <taxon>Eukaryota</taxon>
        <taxon>Viridiplantae</taxon>
        <taxon>Streptophyta</taxon>
        <taxon>Embryophyta</taxon>
        <taxon>Tracheophyta</taxon>
        <taxon>Spermatophyta</taxon>
        <taxon>Magnoliopsida</taxon>
        <taxon>eudicotyledons</taxon>
        <taxon>Gunneridae</taxon>
        <taxon>Pentapetalae</taxon>
        <taxon>rosids</taxon>
        <taxon>malvids</taxon>
        <taxon>Malvales</taxon>
        <taxon>Malvaceae</taxon>
        <taxon>Malvoideae</taxon>
        <taxon>Gossypium</taxon>
    </lineage>
</organism>
<sequence length="61" mass="7043">PKREITREIFDLIARCYMLASKNNVLQKQHENFLTAKGIMTNLEDLLRGQVALARQSTIKI</sequence>
<evidence type="ECO:0000313" key="2">
    <source>
        <dbReference type="Proteomes" id="UP000828251"/>
    </source>
</evidence>
<proteinExistence type="predicted"/>
<dbReference type="Proteomes" id="UP000828251">
    <property type="component" value="Unassembled WGS sequence"/>
</dbReference>
<protein>
    <submittedName>
        <fullName evidence="1">Uncharacterized protein</fullName>
    </submittedName>
</protein>
<reference evidence="1 2" key="1">
    <citation type="journal article" date="2021" name="Plant Biotechnol. J.">
        <title>Multi-omics assisted identification of the key and species-specific regulatory components of drought-tolerant mechanisms in Gossypium stocksii.</title>
        <authorList>
            <person name="Yu D."/>
            <person name="Ke L."/>
            <person name="Zhang D."/>
            <person name="Wu Y."/>
            <person name="Sun Y."/>
            <person name="Mei J."/>
            <person name="Sun J."/>
            <person name="Sun Y."/>
        </authorList>
    </citation>
    <scope>NUCLEOTIDE SEQUENCE [LARGE SCALE GENOMIC DNA]</scope>
    <source>
        <strain evidence="2">cv. E1</strain>
        <tissue evidence="1">Leaf</tissue>
    </source>
</reference>
<gene>
    <name evidence="1" type="ORF">J1N35_040992</name>
</gene>
<dbReference type="OrthoDB" id="994444at2759"/>
<dbReference type="EMBL" id="JAIQCV010000012">
    <property type="protein sequence ID" value="KAH1039249.1"/>
    <property type="molecule type" value="Genomic_DNA"/>
</dbReference>
<keyword evidence="2" id="KW-1185">Reference proteome</keyword>